<dbReference type="InterPro" id="IPR044525">
    <property type="entry name" value="DGDG1/2"/>
</dbReference>
<dbReference type="Gene3D" id="3.40.50.2000">
    <property type="entry name" value="Glycogen Phosphorylase B"/>
    <property type="match status" value="2"/>
</dbReference>
<dbReference type="GO" id="GO:0046481">
    <property type="term" value="F:digalactosyldiacylglycerol synthase activity"/>
    <property type="evidence" value="ECO:0007669"/>
    <property type="project" value="UniProtKB-EC"/>
</dbReference>
<gene>
    <name evidence="14" type="ORF">ORAREDHAP_LOCUS15315</name>
</gene>
<dbReference type="PANTHER" id="PTHR46132">
    <property type="entry name" value="DIGALACTOSYLDIACYLGLYCEROL SYNTHASE 2, CHLOROPLASTIC"/>
    <property type="match status" value="1"/>
</dbReference>
<comment type="similarity">
    <text evidence="1">Belongs to the glycosyltransferase group 1 family. Glycosyltransferase 4 subfamily.</text>
</comment>
<name>A0A6J5WJ16_PRUAR</name>
<evidence type="ECO:0000313" key="14">
    <source>
        <dbReference type="EMBL" id="CAB4300313.1"/>
    </source>
</evidence>
<keyword evidence="15" id="KW-1185">Reference proteome</keyword>
<evidence type="ECO:0000256" key="6">
    <source>
        <dbReference type="ARBA" id="ARBA00022729"/>
    </source>
</evidence>
<dbReference type="EMBL" id="CAEKKB010000002">
    <property type="protein sequence ID" value="CAB4300313.1"/>
    <property type="molecule type" value="Genomic_DNA"/>
</dbReference>
<evidence type="ECO:0000256" key="9">
    <source>
        <dbReference type="ARBA" id="ARBA00024013"/>
    </source>
</evidence>
<feature type="domain" description="Glycosyl transferase family 1" evidence="13">
    <location>
        <begin position="218"/>
        <end position="335"/>
    </location>
</feature>
<dbReference type="GO" id="GO:0019375">
    <property type="term" value="P:galactolipid biosynthetic process"/>
    <property type="evidence" value="ECO:0007669"/>
    <property type="project" value="TreeGrafter"/>
</dbReference>
<keyword evidence="7" id="KW-1002">Plastid outer membrane</keyword>
<evidence type="ECO:0000256" key="2">
    <source>
        <dbReference type="ARBA" id="ARBA00022528"/>
    </source>
</evidence>
<evidence type="ECO:0000256" key="11">
    <source>
        <dbReference type="ARBA" id="ARBA00048651"/>
    </source>
</evidence>
<keyword evidence="3" id="KW-0934">Plastid</keyword>
<evidence type="ECO:0000256" key="12">
    <source>
        <dbReference type="ARBA" id="ARBA00071330"/>
    </source>
</evidence>
<dbReference type="AlphaFoldDB" id="A0A6J5WJ16"/>
<sequence>MDKKRQIAIFTTASLPWMTGTAVNPLFRAAYLAKDGERIVTLVIPWLSLKDQKLVYPNNITFSSPAEQETYVRHWVDERTGFKSDFGILFYPGKFSLDKRSILAVGDISERIPDEKADIAILEEPEHLTWYHHGKRWKIKFRLVVGIVHTNYLEYVRREKNGRMQAFLLKYINNWVVSIYCHKVIRLSAATQDYPKSIICNVHGVNPKFLEIGKKKLEQQQNGIQAFTKGAYYIGKMVWSKGYKELLELLLDNQKELTGLEVDLYGTGEDSDQVQETAKRLELAVRVHPGRDHADLLFHDYKVFLNPSTTDVVCTTTAEALAMGKIVVCANHPSNEFFKQFPNCRTYDNGDGFVKLTRHALAEEPAQPTDAQRHKLSWEAATERFLRVTELDQEFTRKLSKSPTKNFMSTSLGLSSSMEGASAYVHHVASGFEATRRIFGAIPKSLQPDEEQCQELGLPIPAVSGHAYLATEESKSSGVEG</sequence>
<keyword evidence="2" id="KW-0150">Chloroplast</keyword>
<keyword evidence="5" id="KW-0808">Transferase</keyword>
<keyword evidence="8" id="KW-0472">Membrane</keyword>
<keyword evidence="4" id="KW-0328">Glycosyltransferase</keyword>
<accession>A0A6J5WJ16</accession>
<dbReference type="OrthoDB" id="44480at2759"/>
<evidence type="ECO:0000259" key="13">
    <source>
        <dbReference type="Pfam" id="PF00534"/>
    </source>
</evidence>
<proteinExistence type="inferred from homology"/>
<dbReference type="Proteomes" id="UP000507245">
    <property type="component" value="Unassembled WGS sequence"/>
</dbReference>
<evidence type="ECO:0000256" key="5">
    <source>
        <dbReference type="ARBA" id="ARBA00022679"/>
    </source>
</evidence>
<dbReference type="SUPFAM" id="SSF53756">
    <property type="entry name" value="UDP-Glycosyltransferase/glycogen phosphorylase"/>
    <property type="match status" value="1"/>
</dbReference>
<evidence type="ECO:0000256" key="10">
    <source>
        <dbReference type="ARBA" id="ARBA00024055"/>
    </source>
</evidence>
<protein>
    <recommendedName>
        <fullName evidence="12">Digalactosyldiacylglycerol synthase 2, chloroplastic</fullName>
        <ecNumber evidence="10">2.4.1.241</ecNumber>
    </recommendedName>
</protein>
<evidence type="ECO:0000313" key="15">
    <source>
        <dbReference type="Proteomes" id="UP000507245"/>
    </source>
</evidence>
<dbReference type="GO" id="GO:0009707">
    <property type="term" value="C:chloroplast outer membrane"/>
    <property type="evidence" value="ECO:0007669"/>
    <property type="project" value="UniProtKB-SubCell"/>
</dbReference>
<keyword evidence="6" id="KW-0732">Signal</keyword>
<reference evidence="15" key="1">
    <citation type="journal article" date="2020" name="Genome Biol.">
        <title>Gamete binning: chromosome-level and haplotype-resolved genome assembly enabled by high-throughput single-cell sequencing of gamete genomes.</title>
        <authorList>
            <person name="Campoy J.A."/>
            <person name="Sun H."/>
            <person name="Goel M."/>
            <person name="Jiao W.-B."/>
            <person name="Folz-Donahue K."/>
            <person name="Wang N."/>
            <person name="Rubio M."/>
            <person name="Liu C."/>
            <person name="Kukat C."/>
            <person name="Ruiz D."/>
            <person name="Huettel B."/>
            <person name="Schneeberger K."/>
        </authorList>
    </citation>
    <scope>NUCLEOTIDE SEQUENCE [LARGE SCALE GENOMIC DNA]</scope>
    <source>
        <strain evidence="15">cv. Rojo Pasion</strain>
    </source>
</reference>
<organism evidence="14 15">
    <name type="scientific">Prunus armeniaca</name>
    <name type="common">Apricot</name>
    <name type="synonym">Armeniaca vulgaris</name>
    <dbReference type="NCBI Taxonomy" id="36596"/>
    <lineage>
        <taxon>Eukaryota</taxon>
        <taxon>Viridiplantae</taxon>
        <taxon>Streptophyta</taxon>
        <taxon>Embryophyta</taxon>
        <taxon>Tracheophyta</taxon>
        <taxon>Spermatophyta</taxon>
        <taxon>Magnoliopsida</taxon>
        <taxon>eudicotyledons</taxon>
        <taxon>Gunneridae</taxon>
        <taxon>Pentapetalae</taxon>
        <taxon>rosids</taxon>
        <taxon>fabids</taxon>
        <taxon>Rosales</taxon>
        <taxon>Rosaceae</taxon>
        <taxon>Amygdaloideae</taxon>
        <taxon>Amygdaleae</taxon>
        <taxon>Prunus</taxon>
    </lineage>
</organism>
<dbReference type="EC" id="2.4.1.241" evidence="10"/>
<evidence type="ECO:0000256" key="7">
    <source>
        <dbReference type="ARBA" id="ARBA00022805"/>
    </source>
</evidence>
<evidence type="ECO:0000256" key="3">
    <source>
        <dbReference type="ARBA" id="ARBA00022640"/>
    </source>
</evidence>
<evidence type="ECO:0000256" key="4">
    <source>
        <dbReference type="ARBA" id="ARBA00022676"/>
    </source>
</evidence>
<dbReference type="CDD" id="cd01635">
    <property type="entry name" value="Glycosyltransferase_GTB-type"/>
    <property type="match status" value="1"/>
</dbReference>
<evidence type="ECO:0000256" key="1">
    <source>
        <dbReference type="ARBA" id="ARBA00009481"/>
    </source>
</evidence>
<dbReference type="PANTHER" id="PTHR46132:SF1">
    <property type="entry name" value="DIGALACTOSYLDIACYLGLYCEROL SYNTHASE 2, CHLOROPLASTIC"/>
    <property type="match status" value="1"/>
</dbReference>
<comment type="subcellular location">
    <subcellularLocation>
        <location evidence="9">Plastid</location>
        <location evidence="9">Chloroplast outer membrane</location>
    </subcellularLocation>
</comment>
<comment type="catalytic activity">
    <reaction evidence="11">
        <text>a 1,2-diacyl-3-O-(beta-D-galactosyl)-sn-glycerol + UDP-alpha-D-galactose = a 1,2-diacyl-3-O-[alpha-D-galactosyl-(1-&gt;6)-beta-D-galactosyl]-sn-glycerol + UDP + H(+)</text>
        <dbReference type="Rhea" id="RHEA:10520"/>
        <dbReference type="ChEBI" id="CHEBI:15378"/>
        <dbReference type="ChEBI" id="CHEBI:17615"/>
        <dbReference type="ChEBI" id="CHEBI:28396"/>
        <dbReference type="ChEBI" id="CHEBI:58223"/>
        <dbReference type="ChEBI" id="CHEBI:66914"/>
        <dbReference type="EC" id="2.4.1.241"/>
    </reaction>
</comment>
<dbReference type="Pfam" id="PF00534">
    <property type="entry name" value="Glycos_transf_1"/>
    <property type="match status" value="1"/>
</dbReference>
<evidence type="ECO:0000256" key="8">
    <source>
        <dbReference type="ARBA" id="ARBA00023136"/>
    </source>
</evidence>
<dbReference type="FunFam" id="3.40.50.2000:FF:000084">
    <property type="entry name" value="Digalactosyldiacylglycerol synthase 2 chloroplastic"/>
    <property type="match status" value="1"/>
</dbReference>
<dbReference type="InterPro" id="IPR001296">
    <property type="entry name" value="Glyco_trans_1"/>
</dbReference>